<comment type="caution">
    <text evidence="3">The sequence shown here is derived from an EMBL/GenBank/DDBJ whole genome shotgun (WGS) entry which is preliminary data.</text>
</comment>
<proteinExistence type="predicted"/>
<feature type="region of interest" description="Disordered" evidence="1">
    <location>
        <begin position="1"/>
        <end position="29"/>
    </location>
</feature>
<evidence type="ECO:0000256" key="1">
    <source>
        <dbReference type="SAM" id="MobiDB-lite"/>
    </source>
</evidence>
<reference evidence="3" key="1">
    <citation type="submission" date="2020-06" db="EMBL/GenBank/DDBJ databases">
        <authorList>
            <consortium name="Plant Systems Biology data submission"/>
        </authorList>
    </citation>
    <scope>NUCLEOTIDE SEQUENCE</scope>
    <source>
        <strain evidence="3">D6</strain>
    </source>
</reference>
<evidence type="ECO:0000259" key="2">
    <source>
        <dbReference type="Pfam" id="PF20710"/>
    </source>
</evidence>
<dbReference type="InterPro" id="IPR049227">
    <property type="entry name" value="DUF6824"/>
</dbReference>
<name>A0A9N8HHK2_9STRA</name>
<accession>A0A9N8HHK2</accession>
<protein>
    <recommendedName>
        <fullName evidence="2">DUF6824 domain-containing protein</fullName>
    </recommendedName>
</protein>
<dbReference type="AlphaFoldDB" id="A0A9N8HHK2"/>
<evidence type="ECO:0000313" key="3">
    <source>
        <dbReference type="EMBL" id="CAB9515408.1"/>
    </source>
</evidence>
<dbReference type="Proteomes" id="UP001153069">
    <property type="component" value="Unassembled WGS sequence"/>
</dbReference>
<sequence length="252" mass="28489">MAPQNKKSSRSNGKIKEPQDTDCLLGRGGEANRHAGNRMYLKVLESNSAKYAQCQQRKEKTQLSWQILYDLRRRGVRFLKKHKPSGRYYEADDDEVRKKISQRLRELALLIKISTEDAEDVNEQEKTIGNETGRNLEEDLEPLDPRAHSSDLETLLAAVEYLLGPFTVPPLQAVISPTNTVLEGHLPQELSLIPASPSNLLPSSFATQSFDAMFDAMIEQEAHFFCEDSAFEPLDAKDVDYPMEVIDLCFST</sequence>
<dbReference type="EMBL" id="CAICTM010000712">
    <property type="protein sequence ID" value="CAB9515408.1"/>
    <property type="molecule type" value="Genomic_DNA"/>
</dbReference>
<dbReference type="Pfam" id="PF20710">
    <property type="entry name" value="DUF6824"/>
    <property type="match status" value="1"/>
</dbReference>
<gene>
    <name evidence="3" type="ORF">SEMRO_713_G191520.1</name>
</gene>
<feature type="domain" description="DUF6824" evidence="2">
    <location>
        <begin position="22"/>
        <end position="106"/>
    </location>
</feature>
<evidence type="ECO:0000313" key="4">
    <source>
        <dbReference type="Proteomes" id="UP001153069"/>
    </source>
</evidence>
<organism evidence="3 4">
    <name type="scientific">Seminavis robusta</name>
    <dbReference type="NCBI Taxonomy" id="568900"/>
    <lineage>
        <taxon>Eukaryota</taxon>
        <taxon>Sar</taxon>
        <taxon>Stramenopiles</taxon>
        <taxon>Ochrophyta</taxon>
        <taxon>Bacillariophyta</taxon>
        <taxon>Bacillariophyceae</taxon>
        <taxon>Bacillariophycidae</taxon>
        <taxon>Naviculales</taxon>
        <taxon>Naviculaceae</taxon>
        <taxon>Seminavis</taxon>
    </lineage>
</organism>
<keyword evidence="4" id="KW-1185">Reference proteome</keyword>